<keyword evidence="3" id="KW-1185">Reference proteome</keyword>
<name>A0A0G2SSV8_9CAUD</name>
<dbReference type="RefSeq" id="YP_009195511.1">
    <property type="nucleotide sequence ID" value="NC_028762.1"/>
</dbReference>
<dbReference type="KEGG" id="vg:26622892"/>
<organism evidence="2 3">
    <name type="scientific">Proteus phage vB_PmiM_Pm5461</name>
    <dbReference type="NCBI Taxonomy" id="1636250"/>
    <lineage>
        <taxon>Viruses</taxon>
        <taxon>Duplodnaviria</taxon>
        <taxon>Heunggongvirae</taxon>
        <taxon>Uroviricota</taxon>
        <taxon>Caudoviricetes</taxon>
        <taxon>Pantevenvirales</taxon>
        <taxon>Straboviridae</taxon>
        <taxon>Bragavirus</taxon>
        <taxon>Bragavirus pm5461</taxon>
    </lineage>
</organism>
<feature type="transmembrane region" description="Helical" evidence="1">
    <location>
        <begin position="12"/>
        <end position="30"/>
    </location>
</feature>
<protein>
    <submittedName>
        <fullName evidence="2">Putative membrane protein</fullName>
    </submittedName>
</protein>
<dbReference type="GeneID" id="26622892"/>
<gene>
    <name evidence="2" type="ORF">Pm5461_091A</name>
</gene>
<dbReference type="EMBL" id="KP890823">
    <property type="protein sequence ID" value="AKA61955.1"/>
    <property type="molecule type" value="Genomic_DNA"/>
</dbReference>
<evidence type="ECO:0000313" key="2">
    <source>
        <dbReference type="EMBL" id="AKA61955.1"/>
    </source>
</evidence>
<reference evidence="2 3" key="1">
    <citation type="submission" date="2015-03" db="EMBL/GenBank/DDBJ databases">
        <authorList>
            <person name="Melo L.D.R."/>
            <person name="Veiga P."/>
            <person name="Cerca N."/>
            <person name="Kropinski A.M."/>
            <person name="Azeredo J."/>
            <person name="Almeida C."/>
            <person name="Sillankorva S."/>
        </authorList>
    </citation>
    <scope>NUCLEOTIDE SEQUENCE [LARGE SCALE GENOMIC DNA]</scope>
</reference>
<evidence type="ECO:0000256" key="1">
    <source>
        <dbReference type="SAM" id="Phobius"/>
    </source>
</evidence>
<keyword evidence="1" id="KW-0472">Membrane</keyword>
<accession>A0A0G2SSV8</accession>
<evidence type="ECO:0000313" key="3">
    <source>
        <dbReference type="Proteomes" id="UP000202749"/>
    </source>
</evidence>
<sequence>MEFLLSEMFINIMISVIIFPALAICVYFAFRGAFK</sequence>
<keyword evidence="1" id="KW-1133">Transmembrane helix</keyword>
<proteinExistence type="predicted"/>
<dbReference type="Proteomes" id="UP000202749">
    <property type="component" value="Segment"/>
</dbReference>
<keyword evidence="1" id="KW-0812">Transmembrane</keyword>